<comment type="caution">
    <text evidence="1">The sequence shown here is derived from an EMBL/GenBank/DDBJ whole genome shotgun (WGS) entry which is preliminary data.</text>
</comment>
<evidence type="ECO:0000313" key="1">
    <source>
        <dbReference type="EMBL" id="KAJ8631583.1"/>
    </source>
</evidence>
<reference evidence="1 2" key="1">
    <citation type="journal article" date="2022" name="Hortic Res">
        <title>A haplotype resolved chromosomal level avocado genome allows analysis of novel avocado genes.</title>
        <authorList>
            <person name="Nath O."/>
            <person name="Fletcher S.J."/>
            <person name="Hayward A."/>
            <person name="Shaw L.M."/>
            <person name="Masouleh A.K."/>
            <person name="Furtado A."/>
            <person name="Henry R.J."/>
            <person name="Mitter N."/>
        </authorList>
    </citation>
    <scope>NUCLEOTIDE SEQUENCE [LARGE SCALE GENOMIC DNA]</scope>
    <source>
        <strain evidence="2">cv. Hass</strain>
    </source>
</reference>
<proteinExistence type="predicted"/>
<gene>
    <name evidence="1" type="ORF">MRB53_024906</name>
</gene>
<dbReference type="Proteomes" id="UP001234297">
    <property type="component" value="Chromosome 7"/>
</dbReference>
<dbReference type="EMBL" id="CM056815">
    <property type="protein sequence ID" value="KAJ8631583.1"/>
    <property type="molecule type" value="Genomic_DNA"/>
</dbReference>
<sequence length="449" mass="49335">MGVVIETQMWEPSSFSFIFLFCCCISSIILFPYFANTSGKSNSFFDLGSPFLRFQRRFLLVYSLASVIKGLGSVFGEFEYGYYGLSREWMVVTLSVGYAASLLVGTFLGVLSDVIGHKKACLLFCILHLLVGVLKSVTKNPSNWILTSCLAIASSISSFSFETWMVAEHEKLGHRKDLLNDTFWLMTFSESVSLLGSQVHSNLLVGSSAEKGIVLPFTAAAVLSVLCAIYISREWSGSSPASGFWVYRRDFSAHILHDKMIWLLALAQASLHFSTAIFWILWAPTIVADGREVHLSMIYPCLLAARMFGSTAVPWFIGGPLSVTIEDFLSAAFAIAGLALFIVAYDYQEIGVLVMLFCIFHACVGLISPSLARLRTMLVPVELRAGMISLSLAPANAAVLFILIQGGYYQSLGNSTIMAFAAVASAGAAVCMHVLKRWRKQHDQNSHKF</sequence>
<protein>
    <submittedName>
        <fullName evidence="1">Uncharacterized protein</fullName>
    </submittedName>
</protein>
<keyword evidence="2" id="KW-1185">Reference proteome</keyword>
<organism evidence="1 2">
    <name type="scientific">Persea americana</name>
    <name type="common">Avocado</name>
    <dbReference type="NCBI Taxonomy" id="3435"/>
    <lineage>
        <taxon>Eukaryota</taxon>
        <taxon>Viridiplantae</taxon>
        <taxon>Streptophyta</taxon>
        <taxon>Embryophyta</taxon>
        <taxon>Tracheophyta</taxon>
        <taxon>Spermatophyta</taxon>
        <taxon>Magnoliopsida</taxon>
        <taxon>Magnoliidae</taxon>
        <taxon>Laurales</taxon>
        <taxon>Lauraceae</taxon>
        <taxon>Persea</taxon>
    </lineage>
</organism>
<accession>A0ACC2LE30</accession>
<name>A0ACC2LE30_PERAE</name>
<evidence type="ECO:0000313" key="2">
    <source>
        <dbReference type="Proteomes" id="UP001234297"/>
    </source>
</evidence>